<dbReference type="WBParaSite" id="PSAMB.scaffold1463size31152.g13355.t2">
    <property type="protein sequence ID" value="PSAMB.scaffold1463size31152.g13355.t2"/>
    <property type="gene ID" value="PSAMB.scaffold1463size31152.g13355"/>
</dbReference>
<feature type="coiled-coil region" evidence="9">
    <location>
        <begin position="993"/>
        <end position="1041"/>
    </location>
</feature>
<feature type="coiled-coil region" evidence="9">
    <location>
        <begin position="674"/>
        <end position="952"/>
    </location>
</feature>
<dbReference type="Pfam" id="PF06470">
    <property type="entry name" value="SMC_hinge"/>
    <property type="match status" value="1"/>
</dbReference>
<dbReference type="GO" id="GO:0005524">
    <property type="term" value="F:ATP binding"/>
    <property type="evidence" value="ECO:0007669"/>
    <property type="project" value="InterPro"/>
</dbReference>
<dbReference type="GO" id="GO:0005634">
    <property type="term" value="C:nucleus"/>
    <property type="evidence" value="ECO:0007669"/>
    <property type="project" value="UniProtKB-SubCell"/>
</dbReference>
<dbReference type="InterPro" id="IPR027417">
    <property type="entry name" value="P-loop_NTPase"/>
</dbReference>
<dbReference type="InterPro" id="IPR036277">
    <property type="entry name" value="SMC_hinge_sf"/>
</dbReference>
<comment type="subcellular location">
    <subcellularLocation>
        <location evidence="1">Nucleus</location>
    </subcellularLocation>
</comment>
<dbReference type="PIRSF" id="PIRSF005719">
    <property type="entry name" value="SMC"/>
    <property type="match status" value="1"/>
</dbReference>
<evidence type="ECO:0000256" key="7">
    <source>
        <dbReference type="ARBA" id="ARBA00023242"/>
    </source>
</evidence>
<dbReference type="FunFam" id="3.40.50.300:FF:000424">
    <property type="entry name" value="Structural maintenance of chromosomes 3"/>
    <property type="match status" value="1"/>
</dbReference>
<feature type="coiled-coil region" evidence="9">
    <location>
        <begin position="455"/>
        <end position="489"/>
    </location>
</feature>
<evidence type="ECO:0000256" key="2">
    <source>
        <dbReference type="ARBA" id="ARBA00005917"/>
    </source>
</evidence>
<dbReference type="PANTHER" id="PTHR43977">
    <property type="entry name" value="STRUCTURAL MAINTENANCE OF CHROMOSOMES PROTEIN 3"/>
    <property type="match status" value="1"/>
</dbReference>
<dbReference type="Gene3D" id="1.10.287.1490">
    <property type="match status" value="1"/>
</dbReference>
<evidence type="ECO:0000259" key="10">
    <source>
        <dbReference type="SMART" id="SM00968"/>
    </source>
</evidence>
<organism evidence="11 12">
    <name type="scientific">Plectus sambesii</name>
    <dbReference type="NCBI Taxonomy" id="2011161"/>
    <lineage>
        <taxon>Eukaryota</taxon>
        <taxon>Metazoa</taxon>
        <taxon>Ecdysozoa</taxon>
        <taxon>Nematoda</taxon>
        <taxon>Chromadorea</taxon>
        <taxon>Plectida</taxon>
        <taxon>Plectina</taxon>
        <taxon>Plectoidea</taxon>
        <taxon>Plectidae</taxon>
        <taxon>Plectus</taxon>
    </lineage>
</organism>
<keyword evidence="7" id="KW-0539">Nucleus</keyword>
<dbReference type="InterPro" id="IPR024704">
    <property type="entry name" value="SMC"/>
</dbReference>
<dbReference type="Proteomes" id="UP000887566">
    <property type="component" value="Unplaced"/>
</dbReference>
<dbReference type="InterPro" id="IPR003395">
    <property type="entry name" value="RecF/RecN/SMC_N"/>
</dbReference>
<dbReference type="Gene3D" id="3.40.50.300">
    <property type="entry name" value="P-loop containing nucleotide triphosphate hydrolases"/>
    <property type="match status" value="2"/>
</dbReference>
<evidence type="ECO:0000256" key="1">
    <source>
        <dbReference type="ARBA" id="ARBA00004123"/>
    </source>
</evidence>
<dbReference type="CDD" id="cd03272">
    <property type="entry name" value="ABC_SMC3_euk"/>
    <property type="match status" value="1"/>
</dbReference>
<dbReference type="AlphaFoldDB" id="A0A914V222"/>
<protein>
    <recommendedName>
        <fullName evidence="3">Structural maintenance of chromosomes protein 3</fullName>
    </recommendedName>
</protein>
<feature type="domain" description="SMC hinge" evidence="10">
    <location>
        <begin position="533"/>
        <end position="646"/>
    </location>
</feature>
<evidence type="ECO:0000256" key="8">
    <source>
        <dbReference type="ARBA" id="ARBA00023306"/>
    </source>
</evidence>
<dbReference type="GO" id="GO:0032991">
    <property type="term" value="C:protein-containing complex"/>
    <property type="evidence" value="ECO:0007669"/>
    <property type="project" value="UniProtKB-ARBA"/>
</dbReference>
<dbReference type="GO" id="GO:0051301">
    <property type="term" value="P:cell division"/>
    <property type="evidence" value="ECO:0007669"/>
    <property type="project" value="UniProtKB-KW"/>
</dbReference>
<evidence type="ECO:0000256" key="9">
    <source>
        <dbReference type="SAM" id="Coils"/>
    </source>
</evidence>
<keyword evidence="8" id="KW-0131">Cell cycle</keyword>
<dbReference type="InterPro" id="IPR010935">
    <property type="entry name" value="SMC_hinge"/>
</dbReference>
<dbReference type="GO" id="GO:0051276">
    <property type="term" value="P:chromosome organization"/>
    <property type="evidence" value="ECO:0007669"/>
    <property type="project" value="InterPro"/>
</dbReference>
<sequence>MFIKEVNITGFRSYREATIVDHFSPKHNVIVGRNGSGKSNFFFAIQFVLSDEFSHLRLEQRQGLLHEGTGPRVMSAKVEIVFDNTDNRIPSEANEVRLVRQIGAKKDQYFLDGKTITRSDVVNLMESAGFSRSNQYYIVKQGKINELATSPDSYRLKLLREIAGTRVYDERKDESLQILRDTEGKREKIEGLLKYIEDRLKTLEEEKEELKEYQKWDKMKRSLEYTMYDHELRDTRKKLDKLAEQREEISSKQSQCAGELVVAQNTVNRVTAQQRKLDARFKGLKEERETLSAEQTERFQRKTQLELDIKDLKEEVVRERTGRDNAENDLDQLKSDISEKEERLGEVVPRYNNLQQEESKTLTDLRIREQRCKELYAKQGHKDQFRNEEERDKWLNKEIRFFERQLGETRDQIDGLARELATEEASDNDAKSKAVEMQQAIQENTKKMDDCSAAHSKLKKEREEMNAHRQDLYRQEQTAQQNINAVNEELYQNDCRIRELSSKPLMKGYDSVHRVLDHFRNNNDDGRHNAVLDGYHGCMIENFTCDNIYFQAVEVTAGNRLFYHVVATDRIATKLLKEINNQRLPGEVNFMPLNRISERERRYPENPDVRPMIQVIKYEPEMANVMRQVYGRTLIVRNMETGTKLAKAENIDCVTLEGDQIGRRGTLTGGYQDVKRSRLELQQHRLQMEEQKAELNEKLAEIRRQLTQVEGRVQAKTTEYNELDAQLNQAKFTHQQITERKRDEAQRINQNARNREPKKAQLLQLESRLREIEARKENYQKQLNTPLLSQLSAEEQDEVAAIQTEIKELKKKLDRVTKERATLEVEKNKLDNQLQTNLLRKRESLQAERATLEVEKNKLDNQLQTNLLRKRESLQAKIQDITIEEKRHTLETQQSELQTVNQRLNEIGKRLAEVEEDCTEYDEEKEKLMRELEDVQEQQKDLETQVSEFSKQSDAIVTKQSILLAKREESMKKVRELGSLPADAFDKFQNLSLKQLGKKLNECLNELKKYENVNKKALDQFVSASEQKEDLTKRKDEQDRNHKAIMDLINVLDHRKYEAIQLTFKQVSKNFEDVFKKLVPDGHARLIMQTGDG</sequence>
<dbReference type="Gene3D" id="3.30.70.1620">
    <property type="match status" value="1"/>
</dbReference>
<dbReference type="GO" id="GO:0005694">
    <property type="term" value="C:chromosome"/>
    <property type="evidence" value="ECO:0007669"/>
    <property type="project" value="InterPro"/>
</dbReference>
<evidence type="ECO:0000256" key="3">
    <source>
        <dbReference type="ARBA" id="ARBA00018690"/>
    </source>
</evidence>
<accession>A0A914V222</accession>
<evidence type="ECO:0000256" key="4">
    <source>
        <dbReference type="ARBA" id="ARBA00022618"/>
    </source>
</evidence>
<dbReference type="SUPFAM" id="SSF52540">
    <property type="entry name" value="P-loop containing nucleoside triphosphate hydrolases"/>
    <property type="match status" value="1"/>
</dbReference>
<dbReference type="GO" id="GO:0016887">
    <property type="term" value="F:ATP hydrolysis activity"/>
    <property type="evidence" value="ECO:0007669"/>
    <property type="project" value="InterPro"/>
</dbReference>
<dbReference type="SMART" id="SM00968">
    <property type="entry name" value="SMC_hinge"/>
    <property type="match status" value="1"/>
</dbReference>
<keyword evidence="6 9" id="KW-0175">Coiled coil</keyword>
<dbReference type="SUPFAM" id="SSF75553">
    <property type="entry name" value="Smc hinge domain"/>
    <property type="match status" value="1"/>
</dbReference>
<evidence type="ECO:0000256" key="5">
    <source>
        <dbReference type="ARBA" id="ARBA00022776"/>
    </source>
</evidence>
<proteinExistence type="inferred from homology"/>
<dbReference type="Pfam" id="PF02463">
    <property type="entry name" value="SMC_N"/>
    <property type="match status" value="1"/>
</dbReference>
<comment type="similarity">
    <text evidence="2">Belongs to the SMC family. SMC3 subfamily.</text>
</comment>
<evidence type="ECO:0000313" key="12">
    <source>
        <dbReference type="WBParaSite" id="PSAMB.scaffold1463size31152.g13355.t2"/>
    </source>
</evidence>
<name>A0A914V222_9BILA</name>
<reference evidence="12" key="1">
    <citation type="submission" date="2022-11" db="UniProtKB">
        <authorList>
            <consortium name="WormBaseParasite"/>
        </authorList>
    </citation>
    <scope>IDENTIFICATION</scope>
</reference>
<keyword evidence="4" id="KW-0132">Cell division</keyword>
<dbReference type="Gene3D" id="1.20.1060.20">
    <property type="match status" value="1"/>
</dbReference>
<feature type="coiled-coil region" evidence="9">
    <location>
        <begin position="186"/>
        <end position="343"/>
    </location>
</feature>
<keyword evidence="5" id="KW-0498">Mitosis</keyword>
<keyword evidence="11" id="KW-1185">Reference proteome</keyword>
<evidence type="ECO:0000313" key="11">
    <source>
        <dbReference type="Proteomes" id="UP000887566"/>
    </source>
</evidence>
<evidence type="ECO:0000256" key="6">
    <source>
        <dbReference type="ARBA" id="ARBA00023054"/>
    </source>
</evidence>
<dbReference type="InterPro" id="IPR041741">
    <property type="entry name" value="SMC3_ABC_euk"/>
</dbReference>